<dbReference type="EMBL" id="MHFR01000037">
    <property type="protein sequence ID" value="OGW98084.1"/>
    <property type="molecule type" value="Genomic_DNA"/>
</dbReference>
<dbReference type="GO" id="GO:0022857">
    <property type="term" value="F:transmembrane transporter activity"/>
    <property type="evidence" value="ECO:0007669"/>
    <property type="project" value="UniProtKB-ARBA"/>
</dbReference>
<evidence type="ECO:0000256" key="1">
    <source>
        <dbReference type="ARBA" id="ARBA00022448"/>
    </source>
</evidence>
<keyword evidence="1" id="KW-0813">Transport</keyword>
<dbReference type="PROSITE" id="PS50893">
    <property type="entry name" value="ABC_TRANSPORTER_2"/>
    <property type="match status" value="1"/>
</dbReference>
<comment type="similarity">
    <text evidence="4">Belongs to the ABC transporter superfamily. Macrolide exporter (TC 3.A.1.122) family.</text>
</comment>
<dbReference type="InterPro" id="IPR027417">
    <property type="entry name" value="P-loop_NTPase"/>
</dbReference>
<sequence>MIEFNDITKFFISGTVRTDVLRGVTFKVNKGEFAAIMAPSGTGKTTLLNVLGCLMKASSGSYLFEDQDIETLNDDQLSEIRNKKIGFVFQTFNLLERTSALDNVLLPLVYADVYPADADKKASRFLESVGLKERINYKPSELSGGQQQRVAIARALINDPAVILADEPTGNLDANSAKEIMEIFKTLHKEGRTILVVTHDINIARSAERIIYLKDGRVEKEEVLR</sequence>
<dbReference type="GO" id="GO:0098796">
    <property type="term" value="C:membrane protein complex"/>
    <property type="evidence" value="ECO:0007669"/>
    <property type="project" value="UniProtKB-ARBA"/>
</dbReference>
<evidence type="ECO:0000313" key="7">
    <source>
        <dbReference type="Proteomes" id="UP000178187"/>
    </source>
</evidence>
<evidence type="ECO:0000256" key="4">
    <source>
        <dbReference type="ARBA" id="ARBA00038388"/>
    </source>
</evidence>
<reference evidence="6 7" key="1">
    <citation type="journal article" date="2016" name="Nat. Commun.">
        <title>Thousands of microbial genomes shed light on interconnected biogeochemical processes in an aquifer system.</title>
        <authorList>
            <person name="Anantharaman K."/>
            <person name="Brown C.T."/>
            <person name="Hug L.A."/>
            <person name="Sharon I."/>
            <person name="Castelle C.J."/>
            <person name="Probst A.J."/>
            <person name="Thomas B.C."/>
            <person name="Singh A."/>
            <person name="Wilkins M.J."/>
            <person name="Karaoz U."/>
            <person name="Brodie E.L."/>
            <person name="Williams K.H."/>
            <person name="Hubbard S.S."/>
            <person name="Banfield J.F."/>
        </authorList>
    </citation>
    <scope>NUCLEOTIDE SEQUENCE [LARGE SCALE GENOMIC DNA]</scope>
</reference>
<dbReference type="InterPro" id="IPR017911">
    <property type="entry name" value="MacB-like_ATP-bd"/>
</dbReference>
<gene>
    <name evidence="6" type="ORF">A3G33_07605</name>
</gene>
<evidence type="ECO:0000256" key="2">
    <source>
        <dbReference type="ARBA" id="ARBA00022741"/>
    </source>
</evidence>
<dbReference type="SMART" id="SM00382">
    <property type="entry name" value="AAA"/>
    <property type="match status" value="1"/>
</dbReference>
<evidence type="ECO:0000313" key="6">
    <source>
        <dbReference type="EMBL" id="OGW98084.1"/>
    </source>
</evidence>
<dbReference type="Gene3D" id="3.40.50.300">
    <property type="entry name" value="P-loop containing nucleotide triphosphate hydrolases"/>
    <property type="match status" value="1"/>
</dbReference>
<protein>
    <submittedName>
        <fullName evidence="6">Macrolide ABC transporter ATP-binding protein</fullName>
    </submittedName>
</protein>
<dbReference type="SUPFAM" id="SSF52540">
    <property type="entry name" value="P-loop containing nucleoside triphosphate hydrolases"/>
    <property type="match status" value="1"/>
</dbReference>
<comment type="caution">
    <text evidence="6">The sequence shown here is derived from an EMBL/GenBank/DDBJ whole genome shotgun (WGS) entry which is preliminary data.</text>
</comment>
<organism evidence="6 7">
    <name type="scientific">Candidatus Danuiimicrobium aquiferis</name>
    <dbReference type="NCBI Taxonomy" id="1801832"/>
    <lineage>
        <taxon>Bacteria</taxon>
        <taxon>Pseudomonadati</taxon>
        <taxon>Candidatus Omnitrophota</taxon>
        <taxon>Candidatus Danuiimicrobium</taxon>
    </lineage>
</organism>
<keyword evidence="3 6" id="KW-0067">ATP-binding</keyword>
<dbReference type="GO" id="GO:0016887">
    <property type="term" value="F:ATP hydrolysis activity"/>
    <property type="evidence" value="ECO:0007669"/>
    <property type="project" value="InterPro"/>
</dbReference>
<dbReference type="CDD" id="cd03255">
    <property type="entry name" value="ABC_MJ0796_LolCDE_FtsE"/>
    <property type="match status" value="1"/>
</dbReference>
<dbReference type="InterPro" id="IPR003439">
    <property type="entry name" value="ABC_transporter-like_ATP-bd"/>
</dbReference>
<dbReference type="InterPro" id="IPR003593">
    <property type="entry name" value="AAA+_ATPase"/>
</dbReference>
<accession>A0A1G1KYV2</accession>
<keyword evidence="2" id="KW-0547">Nucleotide-binding</keyword>
<dbReference type="PANTHER" id="PTHR42798">
    <property type="entry name" value="LIPOPROTEIN-RELEASING SYSTEM ATP-BINDING PROTEIN LOLD"/>
    <property type="match status" value="1"/>
</dbReference>
<name>A0A1G1KYV2_9BACT</name>
<dbReference type="GO" id="GO:0005524">
    <property type="term" value="F:ATP binding"/>
    <property type="evidence" value="ECO:0007669"/>
    <property type="project" value="UniProtKB-KW"/>
</dbReference>
<dbReference type="FunFam" id="3.40.50.300:FF:000032">
    <property type="entry name" value="Export ABC transporter ATP-binding protein"/>
    <property type="match status" value="1"/>
</dbReference>
<evidence type="ECO:0000259" key="5">
    <source>
        <dbReference type="PROSITE" id="PS50893"/>
    </source>
</evidence>
<dbReference type="AlphaFoldDB" id="A0A1G1KYV2"/>
<evidence type="ECO:0000256" key="3">
    <source>
        <dbReference type="ARBA" id="ARBA00022840"/>
    </source>
</evidence>
<dbReference type="Proteomes" id="UP000178187">
    <property type="component" value="Unassembled WGS sequence"/>
</dbReference>
<proteinExistence type="inferred from homology"/>
<feature type="domain" description="ABC transporter" evidence="5">
    <location>
        <begin position="2"/>
        <end position="223"/>
    </location>
</feature>
<dbReference type="InterPro" id="IPR017871">
    <property type="entry name" value="ABC_transporter-like_CS"/>
</dbReference>
<dbReference type="Pfam" id="PF00005">
    <property type="entry name" value="ABC_tran"/>
    <property type="match status" value="1"/>
</dbReference>
<dbReference type="PANTHER" id="PTHR42798:SF7">
    <property type="entry name" value="ALPHA-D-RIBOSE 1-METHYLPHOSPHONATE 5-TRIPHOSPHATE SYNTHASE SUBUNIT PHNL"/>
    <property type="match status" value="1"/>
</dbReference>
<dbReference type="PROSITE" id="PS00211">
    <property type="entry name" value="ABC_TRANSPORTER_1"/>
    <property type="match status" value="1"/>
</dbReference>